<comment type="caution">
    <text evidence="1">The sequence shown here is derived from an EMBL/GenBank/DDBJ whole genome shotgun (WGS) entry which is preliminary data.</text>
</comment>
<dbReference type="EMBL" id="CAMGYJ010000003">
    <property type="protein sequence ID" value="CAI0393406.1"/>
    <property type="molecule type" value="Genomic_DNA"/>
</dbReference>
<proteinExistence type="predicted"/>
<dbReference type="Proteomes" id="UP001154282">
    <property type="component" value="Unassembled WGS sequence"/>
</dbReference>
<reference evidence="1" key="1">
    <citation type="submission" date="2022-08" db="EMBL/GenBank/DDBJ databases">
        <authorList>
            <person name="Gutierrez-Valencia J."/>
        </authorList>
    </citation>
    <scope>NUCLEOTIDE SEQUENCE</scope>
</reference>
<accession>A0AAV0I730</accession>
<keyword evidence="2" id="KW-1185">Reference proteome</keyword>
<gene>
    <name evidence="1" type="ORF">LITE_LOCUS7918</name>
</gene>
<dbReference type="AlphaFoldDB" id="A0AAV0I730"/>
<name>A0AAV0I730_9ROSI</name>
<protein>
    <submittedName>
        <fullName evidence="1">Uncharacterized protein</fullName>
    </submittedName>
</protein>
<organism evidence="1 2">
    <name type="scientific">Linum tenue</name>
    <dbReference type="NCBI Taxonomy" id="586396"/>
    <lineage>
        <taxon>Eukaryota</taxon>
        <taxon>Viridiplantae</taxon>
        <taxon>Streptophyta</taxon>
        <taxon>Embryophyta</taxon>
        <taxon>Tracheophyta</taxon>
        <taxon>Spermatophyta</taxon>
        <taxon>Magnoliopsida</taxon>
        <taxon>eudicotyledons</taxon>
        <taxon>Gunneridae</taxon>
        <taxon>Pentapetalae</taxon>
        <taxon>rosids</taxon>
        <taxon>fabids</taxon>
        <taxon>Malpighiales</taxon>
        <taxon>Linaceae</taxon>
        <taxon>Linum</taxon>
    </lineage>
</organism>
<sequence>MYTKRFIQMLSYLSDRPSELTNIDNLKRLKSCLSL</sequence>
<evidence type="ECO:0000313" key="1">
    <source>
        <dbReference type="EMBL" id="CAI0393406.1"/>
    </source>
</evidence>
<evidence type="ECO:0000313" key="2">
    <source>
        <dbReference type="Proteomes" id="UP001154282"/>
    </source>
</evidence>